<dbReference type="RefSeq" id="XP_015655409.1">
    <property type="nucleotide sequence ID" value="XM_015805932.1"/>
</dbReference>
<dbReference type="AlphaFoldDB" id="A0A0M9FVJ7"/>
<keyword evidence="3" id="KW-0808">Transferase</keyword>
<gene>
    <name evidence="11" type="ORF">ABB37_07337</name>
</gene>
<dbReference type="OrthoDB" id="10252354at2759"/>
<dbReference type="SMART" id="SM00220">
    <property type="entry name" value="S_TKc"/>
    <property type="match status" value="1"/>
</dbReference>
<feature type="region of interest" description="Disordered" evidence="9">
    <location>
        <begin position="469"/>
        <end position="509"/>
    </location>
</feature>
<sequence>MFLSLTEHPADPPPPKAQPEALKIDPEVYAVLQECRYRTLTVGNITRRKLDEEISALEALQEAENTQQRCKSGDDGNRDASNGRVEEHSDAQRSEVADKTDSDEELSLFIPTVGSDSDGATSLTEEDLMRAPSNFACFPRPVISNKSWSRTGTRTLASNGNRGKVRKGENLFPCPFGHWECGTFLGKRVFVEASNTFLGRGSQSVVLGGSIIVTETVSGEERRLASVPVAIKEVVYDARQKTVRNMIEFALRFRLEVDHPGIVHIFCVGLYYPPFSSLSELENVPIYSHVSLACSTTGSIADVLKRTGPFPMQEIQRCMAEVLETLQFMHEEHHKVHNDVKSHNTLIFDYTSVFSNYKYQLADFTGLTSARAAAEVRRDVRNGLGEKLTHAIVGGTAAFMSPESCLGLGMLTSNDIWSLGITAYHMATNTLPWQALERQFPSMIINGFRCKFSLDTIFGELTDEGAAASATSPAGARGQSPHVADGSVEKHSGCERPGGNHCMSNSNSGSVGSTVLRDKYADFGPILEEFDHSTLPKDFQDFVRQCLIENPMERPTARQLREHAFVKDIQIGSGRESATTPLPN</sequence>
<dbReference type="InterPro" id="IPR050629">
    <property type="entry name" value="STE20/SPS1-PAK"/>
</dbReference>
<evidence type="ECO:0000256" key="8">
    <source>
        <dbReference type="ARBA" id="ARBA00048679"/>
    </source>
</evidence>
<keyword evidence="12" id="KW-1185">Reference proteome</keyword>
<comment type="catalytic activity">
    <reaction evidence="7">
        <text>L-threonyl-[protein] + ATP = O-phospho-L-threonyl-[protein] + ADP + H(+)</text>
        <dbReference type="Rhea" id="RHEA:46608"/>
        <dbReference type="Rhea" id="RHEA-COMP:11060"/>
        <dbReference type="Rhea" id="RHEA-COMP:11605"/>
        <dbReference type="ChEBI" id="CHEBI:15378"/>
        <dbReference type="ChEBI" id="CHEBI:30013"/>
        <dbReference type="ChEBI" id="CHEBI:30616"/>
        <dbReference type="ChEBI" id="CHEBI:61977"/>
        <dbReference type="ChEBI" id="CHEBI:456216"/>
        <dbReference type="EC" id="2.7.11.1"/>
    </reaction>
</comment>
<dbReference type="OMA" id="NGHWECG"/>
<keyword evidence="5" id="KW-0418">Kinase</keyword>
<evidence type="ECO:0000256" key="5">
    <source>
        <dbReference type="ARBA" id="ARBA00022777"/>
    </source>
</evidence>
<keyword evidence="2" id="KW-0723">Serine/threonine-protein kinase</keyword>
<dbReference type="SUPFAM" id="SSF56112">
    <property type="entry name" value="Protein kinase-like (PK-like)"/>
    <property type="match status" value="1"/>
</dbReference>
<evidence type="ECO:0000256" key="1">
    <source>
        <dbReference type="ARBA" id="ARBA00008874"/>
    </source>
</evidence>
<comment type="similarity">
    <text evidence="1">Belongs to the protein kinase superfamily. STE Ser/Thr protein kinase family. STE20 subfamily.</text>
</comment>
<feature type="domain" description="Protein kinase" evidence="10">
    <location>
        <begin position="192"/>
        <end position="566"/>
    </location>
</feature>
<dbReference type="InterPro" id="IPR011009">
    <property type="entry name" value="Kinase-like_dom_sf"/>
</dbReference>
<dbReference type="GO" id="GO:0004674">
    <property type="term" value="F:protein serine/threonine kinase activity"/>
    <property type="evidence" value="ECO:0007669"/>
    <property type="project" value="UniProtKB-KW"/>
</dbReference>
<feature type="region of interest" description="Disordered" evidence="9">
    <location>
        <begin position="63"/>
        <end position="103"/>
    </location>
</feature>
<dbReference type="EMBL" id="LGTL01000018">
    <property type="protein sequence ID" value="KPA76970.1"/>
    <property type="molecule type" value="Genomic_DNA"/>
</dbReference>
<evidence type="ECO:0000256" key="4">
    <source>
        <dbReference type="ARBA" id="ARBA00022741"/>
    </source>
</evidence>
<keyword evidence="4" id="KW-0547">Nucleotide-binding</keyword>
<dbReference type="PANTHER" id="PTHR48012:SF10">
    <property type="entry name" value="FI20177P1"/>
    <property type="match status" value="1"/>
</dbReference>
<dbReference type="PROSITE" id="PS50011">
    <property type="entry name" value="PROTEIN_KINASE_DOM"/>
    <property type="match status" value="1"/>
</dbReference>
<dbReference type="Gene3D" id="1.10.510.10">
    <property type="entry name" value="Transferase(Phosphotransferase) domain 1"/>
    <property type="match status" value="1"/>
</dbReference>
<dbReference type="GO" id="GO:0005524">
    <property type="term" value="F:ATP binding"/>
    <property type="evidence" value="ECO:0007669"/>
    <property type="project" value="UniProtKB-KW"/>
</dbReference>
<evidence type="ECO:0000256" key="7">
    <source>
        <dbReference type="ARBA" id="ARBA00047899"/>
    </source>
</evidence>
<dbReference type="GO" id="GO:0005737">
    <property type="term" value="C:cytoplasm"/>
    <property type="evidence" value="ECO:0007669"/>
    <property type="project" value="TreeGrafter"/>
</dbReference>
<accession>A0A0M9FVJ7</accession>
<keyword evidence="6" id="KW-0067">ATP-binding</keyword>
<evidence type="ECO:0000256" key="9">
    <source>
        <dbReference type="SAM" id="MobiDB-lite"/>
    </source>
</evidence>
<reference evidence="11 12" key="1">
    <citation type="submission" date="2015-07" db="EMBL/GenBank/DDBJ databases">
        <title>High-quality genome of monoxenous trypanosomatid Leptomonas pyrrhocoris.</title>
        <authorList>
            <person name="Flegontov P."/>
            <person name="Butenko A."/>
            <person name="Firsov S."/>
            <person name="Vlcek C."/>
            <person name="Logacheva M.D."/>
            <person name="Field M."/>
            <person name="Filatov D."/>
            <person name="Flegontova O."/>
            <person name="Gerasimov E."/>
            <person name="Jackson A.P."/>
            <person name="Kelly S."/>
            <person name="Opperdoes F."/>
            <person name="O'Reilly A."/>
            <person name="Votypka J."/>
            <person name="Yurchenko V."/>
            <person name="Lukes J."/>
        </authorList>
    </citation>
    <scope>NUCLEOTIDE SEQUENCE [LARGE SCALE GENOMIC DNA]</scope>
    <source>
        <strain evidence="11">H10</strain>
    </source>
</reference>
<evidence type="ECO:0000256" key="3">
    <source>
        <dbReference type="ARBA" id="ARBA00022679"/>
    </source>
</evidence>
<dbReference type="VEuPathDB" id="TriTrypDB:LpyrH10_18_0640"/>
<dbReference type="Proteomes" id="UP000037923">
    <property type="component" value="Unassembled WGS sequence"/>
</dbReference>
<comment type="caution">
    <text evidence="11">The sequence shown here is derived from an EMBL/GenBank/DDBJ whole genome shotgun (WGS) entry which is preliminary data.</text>
</comment>
<dbReference type="InterPro" id="IPR000719">
    <property type="entry name" value="Prot_kinase_dom"/>
</dbReference>
<evidence type="ECO:0000259" key="10">
    <source>
        <dbReference type="PROSITE" id="PS50011"/>
    </source>
</evidence>
<dbReference type="PANTHER" id="PTHR48012">
    <property type="entry name" value="STERILE20-LIKE KINASE, ISOFORM B-RELATED"/>
    <property type="match status" value="1"/>
</dbReference>
<evidence type="ECO:0000313" key="11">
    <source>
        <dbReference type="EMBL" id="KPA76970.1"/>
    </source>
</evidence>
<evidence type="ECO:0000256" key="6">
    <source>
        <dbReference type="ARBA" id="ARBA00022840"/>
    </source>
</evidence>
<proteinExistence type="inferred from homology"/>
<evidence type="ECO:0000313" key="12">
    <source>
        <dbReference type="Proteomes" id="UP000037923"/>
    </source>
</evidence>
<comment type="catalytic activity">
    <reaction evidence="8">
        <text>L-seryl-[protein] + ATP = O-phospho-L-seryl-[protein] + ADP + H(+)</text>
        <dbReference type="Rhea" id="RHEA:17989"/>
        <dbReference type="Rhea" id="RHEA-COMP:9863"/>
        <dbReference type="Rhea" id="RHEA-COMP:11604"/>
        <dbReference type="ChEBI" id="CHEBI:15378"/>
        <dbReference type="ChEBI" id="CHEBI:29999"/>
        <dbReference type="ChEBI" id="CHEBI:30616"/>
        <dbReference type="ChEBI" id="CHEBI:83421"/>
        <dbReference type="ChEBI" id="CHEBI:456216"/>
        <dbReference type="EC" id="2.7.11.1"/>
    </reaction>
</comment>
<feature type="region of interest" description="Disordered" evidence="9">
    <location>
        <begin position="1"/>
        <end position="22"/>
    </location>
</feature>
<evidence type="ECO:0000256" key="2">
    <source>
        <dbReference type="ARBA" id="ARBA00022527"/>
    </source>
</evidence>
<dbReference type="GeneID" id="26907623"/>
<name>A0A0M9FVJ7_LEPPY</name>
<organism evidence="11 12">
    <name type="scientific">Leptomonas pyrrhocoris</name>
    <name type="common">Firebug parasite</name>
    <dbReference type="NCBI Taxonomy" id="157538"/>
    <lineage>
        <taxon>Eukaryota</taxon>
        <taxon>Discoba</taxon>
        <taxon>Euglenozoa</taxon>
        <taxon>Kinetoplastea</taxon>
        <taxon>Metakinetoplastina</taxon>
        <taxon>Trypanosomatida</taxon>
        <taxon>Trypanosomatidae</taxon>
        <taxon>Leishmaniinae</taxon>
        <taxon>Leptomonas</taxon>
    </lineage>
</organism>
<dbReference type="Pfam" id="PF00069">
    <property type="entry name" value="Pkinase"/>
    <property type="match status" value="1"/>
</dbReference>
<protein>
    <recommendedName>
        <fullName evidence="10">Protein kinase domain-containing protein</fullName>
    </recommendedName>
</protein>
<feature type="compositionally biased region" description="Basic and acidic residues" evidence="9">
    <location>
        <begin position="84"/>
        <end position="100"/>
    </location>
</feature>